<dbReference type="AlphaFoldDB" id="A0A4P9C8L9"/>
<name>A0A4P9C8L9_EUBML</name>
<keyword evidence="3 7" id="KW-0808">Transferase</keyword>
<dbReference type="EC" id="2.1.3.2" evidence="7"/>
<dbReference type="InterPro" id="IPR006130">
    <property type="entry name" value="Asp/Orn_carbamoylTrfase"/>
</dbReference>
<evidence type="ECO:0000256" key="4">
    <source>
        <dbReference type="ARBA" id="ARBA00022975"/>
    </source>
</evidence>
<dbReference type="InterPro" id="IPR006132">
    <property type="entry name" value="Asp/Orn_carbamoyltranf_P-bd"/>
</dbReference>
<dbReference type="PRINTS" id="PR00101">
    <property type="entry name" value="ATCASE"/>
</dbReference>
<proteinExistence type="inferred from homology"/>
<feature type="binding site" evidence="7">
    <location>
        <position position="55"/>
    </location>
    <ligand>
        <name>carbamoyl phosphate</name>
        <dbReference type="ChEBI" id="CHEBI:58228"/>
    </ligand>
</feature>
<dbReference type="PROSITE" id="PS00097">
    <property type="entry name" value="CARBAMOYLTRANSFERASE"/>
    <property type="match status" value="1"/>
</dbReference>
<evidence type="ECO:0000256" key="3">
    <source>
        <dbReference type="ARBA" id="ARBA00022679"/>
    </source>
</evidence>
<dbReference type="GO" id="GO:0016597">
    <property type="term" value="F:amino acid binding"/>
    <property type="evidence" value="ECO:0007669"/>
    <property type="project" value="InterPro"/>
</dbReference>
<dbReference type="InterPro" id="IPR006131">
    <property type="entry name" value="Asp_carbamoyltransf_Asp/Orn-bd"/>
</dbReference>
<comment type="subunit">
    <text evidence="7">Heterododecamer (2C3:3R2) of six catalytic PyrB chains organized as two trimers (C3), and six regulatory PyrI chains organized as three dimers (R2).</text>
</comment>
<dbReference type="Gene3D" id="3.40.50.1370">
    <property type="entry name" value="Aspartate/ornithine carbamoyltransferase"/>
    <property type="match status" value="2"/>
</dbReference>
<dbReference type="UniPathway" id="UPA00070">
    <property type="reaction ID" value="UER00116"/>
</dbReference>
<evidence type="ECO:0000259" key="8">
    <source>
        <dbReference type="Pfam" id="PF00185"/>
    </source>
</evidence>
<dbReference type="HAMAP" id="MF_00001">
    <property type="entry name" value="Asp_carb_tr"/>
    <property type="match status" value="1"/>
</dbReference>
<dbReference type="PANTHER" id="PTHR45753:SF6">
    <property type="entry name" value="ASPARTATE CARBAMOYLTRANSFERASE"/>
    <property type="match status" value="1"/>
</dbReference>
<dbReference type="GO" id="GO:0006520">
    <property type="term" value="P:amino acid metabolic process"/>
    <property type="evidence" value="ECO:0007669"/>
    <property type="project" value="InterPro"/>
</dbReference>
<evidence type="ECO:0000256" key="7">
    <source>
        <dbReference type="HAMAP-Rule" id="MF_00001"/>
    </source>
</evidence>
<dbReference type="NCBIfam" id="NF002032">
    <property type="entry name" value="PRK00856.1"/>
    <property type="match status" value="1"/>
</dbReference>
<evidence type="ECO:0000256" key="2">
    <source>
        <dbReference type="ARBA" id="ARBA00008896"/>
    </source>
</evidence>
<comment type="pathway">
    <text evidence="1 7">Pyrimidine metabolism; UMP biosynthesis via de novo pathway; (S)-dihydroorotate from bicarbonate: step 2/3.</text>
</comment>
<feature type="binding site" evidence="7">
    <location>
        <position position="133"/>
    </location>
    <ligand>
        <name>carbamoyl phosphate</name>
        <dbReference type="ChEBI" id="CHEBI:58228"/>
    </ligand>
</feature>
<feature type="binding site" evidence="7">
    <location>
        <position position="266"/>
    </location>
    <ligand>
        <name>carbamoyl phosphate</name>
        <dbReference type="ChEBI" id="CHEBI:58228"/>
    </ligand>
</feature>
<dbReference type="RefSeq" id="WP_096918596.1">
    <property type="nucleotide sequence ID" value="NZ_CP029487.1"/>
</dbReference>
<feature type="domain" description="Aspartate/ornithine carbamoyltransferase carbamoyl-P binding" evidence="9">
    <location>
        <begin position="5"/>
        <end position="145"/>
    </location>
</feature>
<dbReference type="NCBIfam" id="TIGR00670">
    <property type="entry name" value="asp_carb_tr"/>
    <property type="match status" value="1"/>
</dbReference>
<feature type="binding site" evidence="7">
    <location>
        <position position="166"/>
    </location>
    <ligand>
        <name>L-aspartate</name>
        <dbReference type="ChEBI" id="CHEBI:29991"/>
    </ligand>
</feature>
<dbReference type="PRINTS" id="PR00100">
    <property type="entry name" value="AOTCASE"/>
</dbReference>
<dbReference type="FunFam" id="3.40.50.1370:FF:000002">
    <property type="entry name" value="Aspartate carbamoyltransferase 2"/>
    <property type="match status" value="1"/>
</dbReference>
<accession>A0A4P9C8L9</accession>
<dbReference type="GO" id="GO:0006207">
    <property type="term" value="P:'de novo' pyrimidine nucleobase biosynthetic process"/>
    <property type="evidence" value="ECO:0007669"/>
    <property type="project" value="InterPro"/>
</dbReference>
<keyword evidence="4 7" id="KW-0665">Pyrimidine biosynthesis</keyword>
<comment type="similarity">
    <text evidence="2 7">Belongs to the aspartate/ornithine carbamoyltransferase superfamily. ATCase family.</text>
</comment>
<gene>
    <name evidence="7" type="primary">pyrB</name>
    <name evidence="10" type="ORF">CPZ25_011070</name>
</gene>
<dbReference type="GO" id="GO:0044205">
    <property type="term" value="P:'de novo' UMP biosynthetic process"/>
    <property type="evidence" value="ECO:0007669"/>
    <property type="project" value="UniProtKB-UniRule"/>
</dbReference>
<evidence type="ECO:0000313" key="10">
    <source>
        <dbReference type="EMBL" id="QCT71847.1"/>
    </source>
</evidence>
<feature type="binding site" evidence="7">
    <location>
        <position position="104"/>
    </location>
    <ligand>
        <name>carbamoyl phosphate</name>
        <dbReference type="ChEBI" id="CHEBI:58228"/>
    </ligand>
</feature>
<feature type="binding site" evidence="7">
    <location>
        <position position="54"/>
    </location>
    <ligand>
        <name>carbamoyl phosphate</name>
        <dbReference type="ChEBI" id="CHEBI:58228"/>
    </ligand>
</feature>
<dbReference type="Proteomes" id="UP000218387">
    <property type="component" value="Chromosome"/>
</dbReference>
<evidence type="ECO:0000256" key="6">
    <source>
        <dbReference type="ARBA" id="ARBA00048859"/>
    </source>
</evidence>
<evidence type="ECO:0000259" key="9">
    <source>
        <dbReference type="Pfam" id="PF02729"/>
    </source>
</evidence>
<dbReference type="SUPFAM" id="SSF53671">
    <property type="entry name" value="Aspartate/ornithine carbamoyltransferase"/>
    <property type="match status" value="1"/>
</dbReference>
<dbReference type="Pfam" id="PF00185">
    <property type="entry name" value="OTCace"/>
    <property type="match status" value="1"/>
</dbReference>
<dbReference type="GO" id="GO:0004070">
    <property type="term" value="F:aspartate carbamoyltransferase activity"/>
    <property type="evidence" value="ECO:0007669"/>
    <property type="project" value="UniProtKB-UniRule"/>
</dbReference>
<feature type="domain" description="Aspartate/ornithine carbamoyltransferase Asp/Orn-binding" evidence="8">
    <location>
        <begin position="155"/>
        <end position="299"/>
    </location>
</feature>
<feature type="binding site" evidence="7">
    <location>
        <position position="265"/>
    </location>
    <ligand>
        <name>carbamoyl phosphate</name>
        <dbReference type="ChEBI" id="CHEBI:58228"/>
    </ligand>
</feature>
<evidence type="ECO:0000313" key="11">
    <source>
        <dbReference type="Proteomes" id="UP000218387"/>
    </source>
</evidence>
<reference evidence="10 11" key="1">
    <citation type="submission" date="2018-05" db="EMBL/GenBank/DDBJ databases">
        <title>Genome comparison of Eubacterium sp.</title>
        <authorList>
            <person name="Feng Y."/>
            <person name="Sanchez-Andrea I."/>
            <person name="Stams A.J.M."/>
            <person name="De Vos W.M."/>
        </authorList>
    </citation>
    <scope>NUCLEOTIDE SEQUENCE [LARGE SCALE GENOMIC DNA]</scope>
    <source>
        <strain evidence="10 11">YI</strain>
    </source>
</reference>
<keyword evidence="11" id="KW-1185">Reference proteome</keyword>
<comment type="catalytic activity">
    <reaction evidence="6 7">
        <text>carbamoyl phosphate + L-aspartate = N-carbamoyl-L-aspartate + phosphate + H(+)</text>
        <dbReference type="Rhea" id="RHEA:20013"/>
        <dbReference type="ChEBI" id="CHEBI:15378"/>
        <dbReference type="ChEBI" id="CHEBI:29991"/>
        <dbReference type="ChEBI" id="CHEBI:32814"/>
        <dbReference type="ChEBI" id="CHEBI:43474"/>
        <dbReference type="ChEBI" id="CHEBI:58228"/>
        <dbReference type="EC" id="2.1.3.2"/>
    </reaction>
</comment>
<sequence length="308" mass="34601">MLKGRHLIEPGDFTIEELESIFGLADNIIANQDNYIDVCKGKLLASLFYEPSTRTRFSFESAMLRLGGKVIGFDNPANSSVSKGESIADTIRTVGCYADIAVIRHPREGTAKLVSKAACDMPIINAGDGGHEHPTQTLTDLLTIRHEMGSCDGHVVGLCGDLLFGRTIHSLVKTLNRYKGNKFVFISPKELKMPEYFLSMLEPGSYVETASLDDVIGDLDILYMSRVQRERFVSEEEYLRLKDYYILDKKKMKKAKEEMIVMHPLPRVNEISVEVDDDPRAVYFKQAKYGMYVRMALISKLLGVDAND</sequence>
<dbReference type="Pfam" id="PF02729">
    <property type="entry name" value="OTCace_N"/>
    <property type="match status" value="1"/>
</dbReference>
<organism evidence="10 11">
    <name type="scientific">Eubacterium maltosivorans</name>
    <dbReference type="NCBI Taxonomy" id="2041044"/>
    <lineage>
        <taxon>Bacteria</taxon>
        <taxon>Bacillati</taxon>
        <taxon>Bacillota</taxon>
        <taxon>Clostridia</taxon>
        <taxon>Eubacteriales</taxon>
        <taxon>Eubacteriaceae</taxon>
        <taxon>Eubacterium</taxon>
    </lineage>
</organism>
<feature type="binding site" evidence="7">
    <location>
        <position position="226"/>
    </location>
    <ligand>
        <name>L-aspartate</name>
        <dbReference type="ChEBI" id="CHEBI:29991"/>
    </ligand>
</feature>
<dbReference type="KEGG" id="emt:CPZ25_011070"/>
<feature type="binding site" evidence="7">
    <location>
        <position position="136"/>
    </location>
    <ligand>
        <name>carbamoyl phosphate</name>
        <dbReference type="ChEBI" id="CHEBI:58228"/>
    </ligand>
</feature>
<dbReference type="InterPro" id="IPR036901">
    <property type="entry name" value="Asp/Orn_carbamoylTrfase_sf"/>
</dbReference>
<dbReference type="EMBL" id="CP029487">
    <property type="protein sequence ID" value="QCT71847.1"/>
    <property type="molecule type" value="Genomic_DNA"/>
</dbReference>
<protein>
    <recommendedName>
        <fullName evidence="7">Aspartate carbamoyltransferase</fullName>
        <ecNumber evidence="7">2.1.3.2</ecNumber>
    </recommendedName>
    <alternativeName>
        <fullName evidence="7">Aspartate transcarbamylase</fullName>
        <shortName evidence="7">ATCase</shortName>
    </alternativeName>
</protein>
<comment type="function">
    <text evidence="5 7">Catalyzes the condensation of carbamoyl phosphate and aspartate to form carbamoyl aspartate and inorganic phosphate, the committed step in the de novo pyrimidine nucleotide biosynthesis pathway.</text>
</comment>
<dbReference type="InterPro" id="IPR002082">
    <property type="entry name" value="Asp_carbamoyltransf"/>
</dbReference>
<evidence type="ECO:0000256" key="5">
    <source>
        <dbReference type="ARBA" id="ARBA00043884"/>
    </source>
</evidence>
<dbReference type="PANTHER" id="PTHR45753">
    <property type="entry name" value="ORNITHINE CARBAMOYLTRANSFERASE, MITOCHONDRIAL"/>
    <property type="match status" value="1"/>
</dbReference>
<evidence type="ECO:0000256" key="1">
    <source>
        <dbReference type="ARBA" id="ARBA00004852"/>
    </source>
</evidence>
<feature type="binding site" evidence="7">
    <location>
        <position position="83"/>
    </location>
    <ligand>
        <name>L-aspartate</name>
        <dbReference type="ChEBI" id="CHEBI:29991"/>
    </ligand>
</feature>